<reference evidence="1" key="1">
    <citation type="submission" date="2021-10" db="EMBL/GenBank/DDBJ databases">
        <title>Psilocybe cubensis genome.</title>
        <authorList>
            <person name="Mckernan K.J."/>
            <person name="Crawford S."/>
            <person name="Trippe A."/>
            <person name="Kane L.T."/>
            <person name="Mclaughlin S."/>
        </authorList>
    </citation>
    <scope>NUCLEOTIDE SEQUENCE</scope>
    <source>
        <strain evidence="1">MGC-MH-2018</strain>
    </source>
</reference>
<proteinExistence type="predicted"/>
<organism evidence="1 2">
    <name type="scientific">Psilocybe cubensis</name>
    <name type="common">Psychedelic mushroom</name>
    <name type="synonym">Stropharia cubensis</name>
    <dbReference type="NCBI Taxonomy" id="181762"/>
    <lineage>
        <taxon>Eukaryota</taxon>
        <taxon>Fungi</taxon>
        <taxon>Dikarya</taxon>
        <taxon>Basidiomycota</taxon>
        <taxon>Agaricomycotina</taxon>
        <taxon>Agaricomycetes</taxon>
        <taxon>Agaricomycetidae</taxon>
        <taxon>Agaricales</taxon>
        <taxon>Agaricineae</taxon>
        <taxon>Strophariaceae</taxon>
        <taxon>Psilocybe</taxon>
    </lineage>
</organism>
<name>A0ACB8GLQ7_PSICU</name>
<keyword evidence="2" id="KW-1185">Reference proteome</keyword>
<gene>
    <name evidence="1" type="ORF">JR316_0010541</name>
</gene>
<protein>
    <submittedName>
        <fullName evidence="1">Uncharacterized protein</fullName>
    </submittedName>
</protein>
<evidence type="ECO:0000313" key="1">
    <source>
        <dbReference type="EMBL" id="KAH9476628.1"/>
    </source>
</evidence>
<accession>A0ACB8GLQ7</accession>
<sequence length="294" mass="32865">MSAIHTRSRPSIAHDPGPSYRAIDDYEMDYETSALIAQLALQDIEQAYSSRKGKSRFGAGLTDEEVAYQLQLESFQRLLAESEDAKLARSLDAAVCADAVYLEAVMVAEEAANADRRAAQLLSRGERLPKPTAAQARVESRGFVMHPESQRNSMPQPAYEVPVNDYDDDISDTESYIGEFDRMQLEKYVKWKMAESKARVTEGRPKAAPSPNATAGPSVNRNRTVACLVCTEKLHIIPGGIHNSRREHVPLEMLRHEANPLHRRHPIPIKRVDQALQAKGKRVQRPNSGENLLR</sequence>
<comment type="caution">
    <text evidence="1">The sequence shown here is derived from an EMBL/GenBank/DDBJ whole genome shotgun (WGS) entry which is preliminary data.</text>
</comment>
<dbReference type="EMBL" id="JAFIQS020000010">
    <property type="protein sequence ID" value="KAH9476628.1"/>
    <property type="molecule type" value="Genomic_DNA"/>
</dbReference>
<dbReference type="Proteomes" id="UP000664032">
    <property type="component" value="Unassembled WGS sequence"/>
</dbReference>
<evidence type="ECO:0000313" key="2">
    <source>
        <dbReference type="Proteomes" id="UP000664032"/>
    </source>
</evidence>